<gene>
    <name evidence="1" type="ORF">SAMN02910429_01607</name>
</gene>
<dbReference type="RefSeq" id="WP_022748315.1">
    <property type="nucleotide sequence ID" value="NZ_FOGW01000016.1"/>
</dbReference>
<proteinExistence type="predicted"/>
<protein>
    <submittedName>
        <fullName evidence="1">Uncharacterized protein</fullName>
    </submittedName>
</protein>
<sequence length="62" mass="7251">MPRKMNLDKPNWVSNKQNELYSNKVSMRPFLPEDIRVGKKSPEISKEVEGENGKFVDFIVKK</sequence>
<dbReference type="EMBL" id="FOGW01000016">
    <property type="protein sequence ID" value="SER95644.1"/>
    <property type="molecule type" value="Genomic_DNA"/>
</dbReference>
<evidence type="ECO:0000313" key="2">
    <source>
        <dbReference type="Proteomes" id="UP000182471"/>
    </source>
</evidence>
<dbReference type="Proteomes" id="UP000182471">
    <property type="component" value="Unassembled WGS sequence"/>
</dbReference>
<keyword evidence="2" id="KW-1185">Reference proteome</keyword>
<name>A0A1H9TF99_9FIRM</name>
<reference evidence="2" key="1">
    <citation type="submission" date="2016-10" db="EMBL/GenBank/DDBJ databases">
        <authorList>
            <person name="Varghese N."/>
            <person name="Submissions S."/>
        </authorList>
    </citation>
    <scope>NUCLEOTIDE SEQUENCE [LARGE SCALE GENOMIC DNA]</scope>
    <source>
        <strain evidence="2">S1b</strain>
    </source>
</reference>
<evidence type="ECO:0000313" key="1">
    <source>
        <dbReference type="EMBL" id="SER95644.1"/>
    </source>
</evidence>
<organism evidence="1 2">
    <name type="scientific">Lachnobacterium bovis</name>
    <dbReference type="NCBI Taxonomy" id="140626"/>
    <lineage>
        <taxon>Bacteria</taxon>
        <taxon>Bacillati</taxon>
        <taxon>Bacillota</taxon>
        <taxon>Clostridia</taxon>
        <taxon>Lachnospirales</taxon>
        <taxon>Lachnospiraceae</taxon>
        <taxon>Lachnobacterium</taxon>
    </lineage>
</organism>
<dbReference type="AlphaFoldDB" id="A0A1H9TF99"/>
<accession>A0A1H9TF99</accession>
<dbReference type="OrthoDB" id="9961486at2"/>